<gene>
    <name evidence="1" type="ORF">NYG90_09140</name>
</gene>
<keyword evidence="2" id="KW-1185">Reference proteome</keyword>
<protein>
    <submittedName>
        <fullName evidence="1">Uncharacterized protein</fullName>
    </submittedName>
</protein>
<proteinExistence type="predicted"/>
<reference evidence="1 2" key="1">
    <citation type="journal article" date="2023" name="Microorganisms">
        <title>Isolation and Genomic Characteristics of Cat-Borne Campylobacter felis sp. nov. and Sheep-Borne Campylobacter ovis sp. nov.</title>
        <authorList>
            <person name="Wang H."/>
            <person name="Li Y."/>
            <person name="Gu Y."/>
            <person name="Zhou G."/>
            <person name="Chen X."/>
            <person name="Zhang X."/>
            <person name="Shao Z."/>
            <person name="Zhang J."/>
            <person name="Zhang M."/>
        </authorList>
    </citation>
    <scope>NUCLEOTIDE SEQUENCE [LARGE SCALE GENOMIC DNA]</scope>
    <source>
        <strain evidence="1 2">XJK30-2</strain>
    </source>
</reference>
<dbReference type="Proteomes" id="UP001173802">
    <property type="component" value="Unassembled WGS sequence"/>
</dbReference>
<accession>A0ACC6FW69</accession>
<sequence length="55" mass="6018">MAFRSYCFGALWLGQVLGIACSPRSRENHKEFENRESLSAPQQGAKSIGASTISE</sequence>
<dbReference type="EMBL" id="JANURN010000009">
    <property type="protein sequence ID" value="MDL0082831.1"/>
    <property type="molecule type" value="Genomic_DNA"/>
</dbReference>
<evidence type="ECO:0000313" key="2">
    <source>
        <dbReference type="Proteomes" id="UP001173802"/>
    </source>
</evidence>
<comment type="caution">
    <text evidence="1">The sequence shown here is derived from an EMBL/GenBank/DDBJ whole genome shotgun (WGS) entry which is preliminary data.</text>
</comment>
<evidence type="ECO:0000313" key="1">
    <source>
        <dbReference type="EMBL" id="MDL0082831.1"/>
    </source>
</evidence>
<organism evidence="1 2">
    <name type="scientific">Helicobacter zhangjianzhongii</name>
    <dbReference type="NCBI Taxonomy" id="2974574"/>
    <lineage>
        <taxon>Bacteria</taxon>
        <taxon>Pseudomonadati</taxon>
        <taxon>Campylobacterota</taxon>
        <taxon>Epsilonproteobacteria</taxon>
        <taxon>Campylobacterales</taxon>
        <taxon>Helicobacteraceae</taxon>
        <taxon>Helicobacter</taxon>
    </lineage>
</organism>
<name>A0ACC6FW69_9HELI</name>